<organism evidence="1 2">
    <name type="scientific">Chaenocephalus aceratus</name>
    <name type="common">Blackfin icefish</name>
    <name type="synonym">Chaenichthys aceratus</name>
    <dbReference type="NCBI Taxonomy" id="36190"/>
    <lineage>
        <taxon>Eukaryota</taxon>
        <taxon>Metazoa</taxon>
        <taxon>Chordata</taxon>
        <taxon>Craniata</taxon>
        <taxon>Vertebrata</taxon>
        <taxon>Euteleostomi</taxon>
        <taxon>Actinopterygii</taxon>
        <taxon>Neopterygii</taxon>
        <taxon>Teleostei</taxon>
        <taxon>Neoteleostei</taxon>
        <taxon>Acanthomorphata</taxon>
        <taxon>Eupercaria</taxon>
        <taxon>Perciformes</taxon>
        <taxon>Notothenioidei</taxon>
        <taxon>Channichthyidae</taxon>
        <taxon>Chaenocephalus</taxon>
    </lineage>
</organism>
<dbReference type="EMBL" id="CM043789">
    <property type="protein sequence ID" value="KAI4826729.1"/>
    <property type="molecule type" value="Genomic_DNA"/>
</dbReference>
<dbReference type="Proteomes" id="UP001057452">
    <property type="component" value="Chromosome 5"/>
</dbReference>
<comment type="caution">
    <text evidence="1">The sequence shown here is derived from an EMBL/GenBank/DDBJ whole genome shotgun (WGS) entry which is preliminary data.</text>
</comment>
<keyword evidence="2" id="KW-1185">Reference proteome</keyword>
<feature type="non-terminal residue" evidence="1">
    <location>
        <position position="95"/>
    </location>
</feature>
<protein>
    <submittedName>
        <fullName evidence="1">Uncharacterized protein</fullName>
    </submittedName>
</protein>
<name>A0ACB9XIX6_CHAAC</name>
<sequence>ALPHFLLPALLIPPLYPMLVLALKTFSKKVMETLWRQAADMVLLWAELYWMDNVTDHCLERGGGGGYQGLCGFDSEKEKEMGGNERVQECATAVL</sequence>
<feature type="non-terminal residue" evidence="1">
    <location>
        <position position="1"/>
    </location>
</feature>
<accession>A0ACB9XIX6</accession>
<proteinExistence type="predicted"/>
<evidence type="ECO:0000313" key="1">
    <source>
        <dbReference type="EMBL" id="KAI4826729.1"/>
    </source>
</evidence>
<reference evidence="1" key="1">
    <citation type="submission" date="2022-05" db="EMBL/GenBank/DDBJ databases">
        <title>Chromosome-level genome of Chaenocephalus aceratus.</title>
        <authorList>
            <person name="Park H."/>
        </authorList>
    </citation>
    <scope>NUCLEOTIDE SEQUENCE</scope>
    <source>
        <strain evidence="1">KU_202001</strain>
    </source>
</reference>
<gene>
    <name evidence="1" type="ORF">KUCAC02_030162</name>
</gene>
<evidence type="ECO:0000313" key="2">
    <source>
        <dbReference type="Proteomes" id="UP001057452"/>
    </source>
</evidence>